<evidence type="ECO:0000313" key="2">
    <source>
        <dbReference type="Proteomes" id="UP000244093"/>
    </source>
</evidence>
<sequence length="186" mass="20725">MLVRVVLGRRVKSRKDLMKLTEDDTNYDLTLLLSGPKIPLPELIKAFKEPVYLVTSKFDDIYISKLSRSLGILLDGTFVDLGNVSLGGIGGIETYQNIARLIQLHTTLGKSKAIITSYFPPKGFGDRLRSLNVRVGLPEITQVIYEVKPSYFISLGLEDYVGMINTSTAIILNERKVFTTSLNLTL</sequence>
<comment type="caution">
    <text evidence="1">The sequence shown here is derived from an EMBL/GenBank/DDBJ whole genome shotgun (WGS) entry which is preliminary data.</text>
</comment>
<dbReference type="InterPro" id="IPR029052">
    <property type="entry name" value="Metallo-depent_PP-like"/>
</dbReference>
<reference evidence="1 2" key="1">
    <citation type="journal article" date="2018" name="Syst. Appl. Microbiol.">
        <title>A new symbiotic nanoarchaeote (Candidatus Nanoclepta minutus) and its host (Zestosphaera tikiterensis gen. nov., sp. nov.) from a New Zealand hot spring.</title>
        <authorList>
            <person name="St John E."/>
            <person name="Liu Y."/>
            <person name="Podar M."/>
            <person name="Stott M.B."/>
            <person name="Meneghin J."/>
            <person name="Chen Z."/>
            <person name="Lagutin K."/>
            <person name="Mitchell K."/>
            <person name="Reysenbach A.L."/>
        </authorList>
    </citation>
    <scope>NUCLEOTIDE SEQUENCE [LARGE SCALE GENOMIC DNA]</scope>
    <source>
        <strain evidence="1">NZ3</strain>
    </source>
</reference>
<organism evidence="1 2">
    <name type="scientific">Zestosphaera tikiterensis</name>
    <dbReference type="NCBI Taxonomy" id="1973259"/>
    <lineage>
        <taxon>Archaea</taxon>
        <taxon>Thermoproteota</taxon>
        <taxon>Thermoprotei</taxon>
        <taxon>Desulfurococcales</taxon>
        <taxon>Desulfurococcaceae</taxon>
        <taxon>Zestosphaera</taxon>
    </lineage>
</organism>
<evidence type="ECO:0000313" key="1">
    <source>
        <dbReference type="EMBL" id="PUA32440.1"/>
    </source>
</evidence>
<accession>A0A2R7Y4J2</accession>
<dbReference type="AlphaFoldDB" id="A0A2R7Y4J2"/>
<name>A0A2R7Y4J2_9CREN</name>
<dbReference type="EMBL" id="NBVN01000004">
    <property type="protein sequence ID" value="PUA32440.1"/>
    <property type="molecule type" value="Genomic_DNA"/>
</dbReference>
<dbReference type="Proteomes" id="UP000244093">
    <property type="component" value="Unassembled WGS sequence"/>
</dbReference>
<gene>
    <name evidence="1" type="ORF">B7O98_07240</name>
</gene>
<protein>
    <submittedName>
        <fullName evidence="1">Uncharacterized protein</fullName>
    </submittedName>
</protein>
<proteinExistence type="predicted"/>
<dbReference type="SUPFAM" id="SSF56300">
    <property type="entry name" value="Metallo-dependent phosphatases"/>
    <property type="match status" value="1"/>
</dbReference>